<dbReference type="OrthoDB" id="7021598at2"/>
<evidence type="ECO:0000313" key="1">
    <source>
        <dbReference type="EMBL" id="KMN13245.1"/>
    </source>
</evidence>
<dbReference type="AlphaFoldDB" id="A0A0J6IF36"/>
<dbReference type="Proteomes" id="UP000036325">
    <property type="component" value="Unassembled WGS sequence"/>
</dbReference>
<comment type="caution">
    <text evidence="1">The sequence shown here is derived from an EMBL/GenBank/DDBJ whole genome shotgun (WGS) entry which is preliminary data.</text>
</comment>
<sequence length="88" mass="10014">MTFLLKFLQAGKDNAINVAGIEEALSLITQADTALEQPTLFFEPKQTYCALHRGLPYEAVAEELDSQWEWPTDDPLKVHPRLKAKYHT</sequence>
<reference evidence="1 2" key="1">
    <citation type="submission" date="2015-02" db="EMBL/GenBank/DDBJ databases">
        <title>Pseudomonas helleri sp. nov. and Pseudomonas weihenstephanensis sp. nov., isolated from raw cows milk.</title>
        <authorList>
            <person name="von Neubeck M."/>
            <person name="Huptas C."/>
            <person name="Wenning M."/>
            <person name="Scherer S."/>
        </authorList>
    </citation>
    <scope>NUCLEOTIDE SEQUENCE [LARGE SCALE GENOMIC DNA]</scope>
    <source>
        <strain evidence="1 2">DSM 29166</strain>
    </source>
</reference>
<organism evidence="1 2">
    <name type="scientific">Pseudomonas weihenstephanensis</name>
    <dbReference type="NCBI Taxonomy" id="1608994"/>
    <lineage>
        <taxon>Bacteria</taxon>
        <taxon>Pseudomonadati</taxon>
        <taxon>Pseudomonadota</taxon>
        <taxon>Gammaproteobacteria</taxon>
        <taxon>Pseudomonadales</taxon>
        <taxon>Pseudomonadaceae</taxon>
        <taxon>Pseudomonas</taxon>
    </lineage>
</organism>
<proteinExistence type="predicted"/>
<name>A0A0J6IF36_9PSED</name>
<protein>
    <submittedName>
        <fullName evidence="1">Uncharacterized protein</fullName>
    </submittedName>
</protein>
<evidence type="ECO:0000313" key="2">
    <source>
        <dbReference type="Proteomes" id="UP000036325"/>
    </source>
</evidence>
<accession>A0A0J6IF36</accession>
<dbReference type="RefSeq" id="WP_048364968.1">
    <property type="nucleotide sequence ID" value="NZ_JYLF01000005.1"/>
</dbReference>
<gene>
    <name evidence="1" type="ORF">TU86_14350</name>
</gene>
<dbReference type="EMBL" id="JYLF01000005">
    <property type="protein sequence ID" value="KMN13245.1"/>
    <property type="molecule type" value="Genomic_DNA"/>
</dbReference>
<dbReference type="PATRIC" id="fig|1608994.3.peg.3524"/>